<dbReference type="GO" id="GO:0051701">
    <property type="term" value="P:biological process involved in interaction with host"/>
    <property type="evidence" value="ECO:0007669"/>
    <property type="project" value="TreeGrafter"/>
</dbReference>
<keyword evidence="4" id="KW-1185">Reference proteome</keyword>
<dbReference type="NCBIfam" id="TIGR00996">
    <property type="entry name" value="Mtu_fam_mce"/>
    <property type="match status" value="1"/>
</dbReference>
<dbReference type="PANTHER" id="PTHR33371:SF17">
    <property type="entry name" value="MCE-FAMILY PROTEIN MCE1B"/>
    <property type="match status" value="1"/>
</dbReference>
<comment type="caution">
    <text evidence="3">The sequence shown here is derived from an EMBL/GenBank/DDBJ whole genome shotgun (WGS) entry which is preliminary data.</text>
</comment>
<dbReference type="InterPro" id="IPR005693">
    <property type="entry name" value="Mce"/>
</dbReference>
<feature type="domain" description="Mammalian cell entry C-terminal" evidence="2">
    <location>
        <begin position="134"/>
        <end position="309"/>
    </location>
</feature>
<sequence length="365" mass="38977">MKSIVSPLVKLITFAVVTIVATSLLALTIANAGSSGKHDFSAIFTDAAMLNKGDDVRIAGVRVGAVSDVKVFDKNRAKVSFAVDRDSLPDGTQVFIRYRNLTGMRYLALERGAGEGGKRLMPGHVFGVEGDEGSTHPAVNLTELFNGFKPVFQELSPEDVNKLADQIIQVFQNSPGQDMGATMSSLLSQTAELTNTLADRDKVIGDLITNLNKVLQTVNNHDSQFESLLVNTSKLVAGLAAQRGSVGSAVTSVSNLTTVMGSILSQTRPSIAGGIAGLKAVSDGVMKREKDVEAIITNLPPKLEKIGRAATFGSWFQFYLCGIDVVMGNGKSILLTDPLIPVPDINHVLYTSAATRCWRDEKRPG</sequence>
<dbReference type="InterPro" id="IPR052336">
    <property type="entry name" value="MlaD_Phospholipid_Transporter"/>
</dbReference>
<dbReference type="OrthoDB" id="338143at2"/>
<evidence type="ECO:0000313" key="4">
    <source>
        <dbReference type="Proteomes" id="UP000444980"/>
    </source>
</evidence>
<feature type="domain" description="Mce/MlaD" evidence="1">
    <location>
        <begin position="39"/>
        <end position="112"/>
    </location>
</feature>
<dbReference type="Pfam" id="PF02470">
    <property type="entry name" value="MlaD"/>
    <property type="match status" value="1"/>
</dbReference>
<proteinExistence type="predicted"/>
<evidence type="ECO:0000259" key="2">
    <source>
        <dbReference type="Pfam" id="PF11887"/>
    </source>
</evidence>
<dbReference type="RefSeq" id="WP_161928113.1">
    <property type="nucleotide sequence ID" value="NZ_BJOU01000008.1"/>
</dbReference>
<dbReference type="Proteomes" id="UP000444980">
    <property type="component" value="Unassembled WGS sequence"/>
</dbReference>
<dbReference type="Pfam" id="PF11887">
    <property type="entry name" value="Mce4_CUP1"/>
    <property type="match status" value="1"/>
</dbReference>
<dbReference type="PANTHER" id="PTHR33371">
    <property type="entry name" value="INTERMEMBRANE PHOSPHOLIPID TRANSPORT SYSTEM BINDING PROTEIN MLAD-RELATED"/>
    <property type="match status" value="1"/>
</dbReference>
<accession>A0A7I9UZW7</accession>
<protein>
    <submittedName>
        <fullName evidence="3">ABC transporter substrate-binding protein</fullName>
    </submittedName>
</protein>
<dbReference type="InterPro" id="IPR024516">
    <property type="entry name" value="Mce_C"/>
</dbReference>
<reference evidence="4" key="1">
    <citation type="submission" date="2019-06" db="EMBL/GenBank/DDBJ databases">
        <title>Gordonia isolated from sludge of a wastewater treatment plant.</title>
        <authorList>
            <person name="Tamura T."/>
            <person name="Aoyama K."/>
            <person name="Kang Y."/>
            <person name="Saito S."/>
            <person name="Akiyama N."/>
            <person name="Yazawa K."/>
            <person name="Gonoi T."/>
            <person name="Mikami Y."/>
        </authorList>
    </citation>
    <scope>NUCLEOTIDE SEQUENCE [LARGE SCALE GENOMIC DNA]</scope>
    <source>
        <strain evidence="4">NBRC 107697</strain>
    </source>
</reference>
<dbReference type="InterPro" id="IPR003399">
    <property type="entry name" value="Mce/MlaD"/>
</dbReference>
<evidence type="ECO:0000313" key="3">
    <source>
        <dbReference type="EMBL" id="GED98718.1"/>
    </source>
</evidence>
<dbReference type="AlphaFoldDB" id="A0A7I9UZW7"/>
<dbReference type="GO" id="GO:0005576">
    <property type="term" value="C:extracellular region"/>
    <property type="evidence" value="ECO:0007669"/>
    <property type="project" value="TreeGrafter"/>
</dbReference>
<dbReference type="EMBL" id="BJOU01000008">
    <property type="protein sequence ID" value="GED98718.1"/>
    <property type="molecule type" value="Genomic_DNA"/>
</dbReference>
<organism evidence="3 4">
    <name type="scientific">Gordonia crocea</name>
    <dbReference type="NCBI Taxonomy" id="589162"/>
    <lineage>
        <taxon>Bacteria</taxon>
        <taxon>Bacillati</taxon>
        <taxon>Actinomycetota</taxon>
        <taxon>Actinomycetes</taxon>
        <taxon>Mycobacteriales</taxon>
        <taxon>Gordoniaceae</taxon>
        <taxon>Gordonia</taxon>
    </lineage>
</organism>
<evidence type="ECO:0000259" key="1">
    <source>
        <dbReference type="Pfam" id="PF02470"/>
    </source>
</evidence>
<name>A0A7I9UZW7_9ACTN</name>
<gene>
    <name evidence="3" type="ORF">nbrc107697_27570</name>
</gene>